<reference evidence="1" key="1">
    <citation type="submission" date="2022-08" db="EMBL/GenBank/DDBJ databases">
        <title>Genome Sequence of Lecanicillium fungicola.</title>
        <authorList>
            <person name="Buettner E."/>
        </authorList>
    </citation>
    <scope>NUCLEOTIDE SEQUENCE</scope>
    <source>
        <strain evidence="1">Babe33</strain>
    </source>
</reference>
<proteinExistence type="predicted"/>
<protein>
    <submittedName>
        <fullName evidence="1">Uncharacterized protein</fullName>
    </submittedName>
</protein>
<keyword evidence="2" id="KW-1185">Reference proteome</keyword>
<name>A0ACC1NW77_9HYPO</name>
<evidence type="ECO:0000313" key="2">
    <source>
        <dbReference type="Proteomes" id="UP001143910"/>
    </source>
</evidence>
<gene>
    <name evidence="1" type="ORF">NQ176_g1137</name>
</gene>
<sequence length="482" mass="52804">MASQTGVPRHEMLTLIREVQSSQLFNRQLSSICQVNGLKSTGVKADLQRRIIDGEPSPPGTQRLEVIQESASDHSRFAQVKQSVLNAFAQRNGPATTVSPIKSRTTASTAPNVHFPLPIPYGNGSTVISPGFGSQRTNILTAPKLAFKNSPFYQIQMVIGEVRICEAMAQHRNTITLHLSASNFPALQQCLVDTSNRVMIFCTGEALGTQDIAFPHQSEIRVNGSEIKANLRGLKNKPGSTRPVDITHALRLKPANYLNSVDFTYALTTKKFYVLANLCKVHTVAELAKDISARRRIPKDSVIAELNKKAQDPDVVATSSEQGPQWLCPICNKPTPYDQLAVDDYVKDILDKTPKSLEGVTIEPNGRWLLKAEEPEDNNFPSETFFDDEDEEVEISEISIIPARPTDKLPTPSTPTSSRQNGGGGTKRPAPAVIDLTLSSDDEDEEPTRRPFKRQSIAINCYQGPSSLSFPSLPSSPGLPPL</sequence>
<dbReference type="Proteomes" id="UP001143910">
    <property type="component" value="Unassembled WGS sequence"/>
</dbReference>
<evidence type="ECO:0000313" key="1">
    <source>
        <dbReference type="EMBL" id="KAJ2982821.1"/>
    </source>
</evidence>
<accession>A0ACC1NW77</accession>
<comment type="caution">
    <text evidence="1">The sequence shown here is derived from an EMBL/GenBank/DDBJ whole genome shotgun (WGS) entry which is preliminary data.</text>
</comment>
<organism evidence="1 2">
    <name type="scientific">Zarea fungicola</name>
    <dbReference type="NCBI Taxonomy" id="93591"/>
    <lineage>
        <taxon>Eukaryota</taxon>
        <taxon>Fungi</taxon>
        <taxon>Dikarya</taxon>
        <taxon>Ascomycota</taxon>
        <taxon>Pezizomycotina</taxon>
        <taxon>Sordariomycetes</taxon>
        <taxon>Hypocreomycetidae</taxon>
        <taxon>Hypocreales</taxon>
        <taxon>Cordycipitaceae</taxon>
        <taxon>Zarea</taxon>
    </lineage>
</organism>
<dbReference type="EMBL" id="JANJQO010000056">
    <property type="protein sequence ID" value="KAJ2982821.1"/>
    <property type="molecule type" value="Genomic_DNA"/>
</dbReference>